<evidence type="ECO:0000313" key="1">
    <source>
        <dbReference type="EMBL" id="KAJ5178900.1"/>
    </source>
</evidence>
<evidence type="ECO:0000313" key="2">
    <source>
        <dbReference type="Proteomes" id="UP001146351"/>
    </source>
</evidence>
<proteinExistence type="predicted"/>
<gene>
    <name evidence="1" type="ORF">N7492_002110</name>
</gene>
<comment type="caution">
    <text evidence="1">The sequence shown here is derived from an EMBL/GenBank/DDBJ whole genome shotgun (WGS) entry which is preliminary data.</text>
</comment>
<reference evidence="1" key="1">
    <citation type="submission" date="2022-11" db="EMBL/GenBank/DDBJ databases">
        <authorList>
            <person name="Petersen C."/>
        </authorList>
    </citation>
    <scope>NUCLEOTIDE SEQUENCE</scope>
    <source>
        <strain evidence="1">IBT 21917</strain>
    </source>
</reference>
<reference evidence="1" key="2">
    <citation type="journal article" date="2023" name="IMA Fungus">
        <title>Comparative genomic study of the Penicillium genus elucidates a diverse pangenome and 15 lateral gene transfer events.</title>
        <authorList>
            <person name="Petersen C."/>
            <person name="Sorensen T."/>
            <person name="Nielsen M.R."/>
            <person name="Sondergaard T.E."/>
            <person name="Sorensen J.L."/>
            <person name="Fitzpatrick D.A."/>
            <person name="Frisvad J.C."/>
            <person name="Nielsen K.L."/>
        </authorList>
    </citation>
    <scope>NUCLEOTIDE SEQUENCE</scope>
    <source>
        <strain evidence="1">IBT 21917</strain>
    </source>
</reference>
<name>A0A9W9LVD4_9EURO</name>
<dbReference type="EMBL" id="JAPQKO010000002">
    <property type="protein sequence ID" value="KAJ5178900.1"/>
    <property type="molecule type" value="Genomic_DNA"/>
</dbReference>
<protein>
    <submittedName>
        <fullName evidence="1">Uncharacterized protein</fullName>
    </submittedName>
</protein>
<dbReference type="AlphaFoldDB" id="A0A9W9LVD4"/>
<sequence length="204" mass="23349">MASQSKRPAIAKFSSKNEHVPAIPFLVSKGETTVQFLPEAINAATCHLELLLGVGDDLLNFRSFLSQLIIFGKFRLARTRYRFEQDWPQARRERLGDERLEAVGRVFEWTRRFWEEYAWQCTRAAKTDAVAIGTIMAIMDAIIVAMNRDALIRWTIFPAAIAAWLSRRRSNNLDKGGFRGSYALRDALFETGPLFGDNHWLPKN</sequence>
<organism evidence="1 2">
    <name type="scientific">Penicillium capsulatum</name>
    <dbReference type="NCBI Taxonomy" id="69766"/>
    <lineage>
        <taxon>Eukaryota</taxon>
        <taxon>Fungi</taxon>
        <taxon>Dikarya</taxon>
        <taxon>Ascomycota</taxon>
        <taxon>Pezizomycotina</taxon>
        <taxon>Eurotiomycetes</taxon>
        <taxon>Eurotiomycetidae</taxon>
        <taxon>Eurotiales</taxon>
        <taxon>Aspergillaceae</taxon>
        <taxon>Penicillium</taxon>
    </lineage>
</organism>
<keyword evidence="2" id="KW-1185">Reference proteome</keyword>
<accession>A0A9W9LVD4</accession>
<dbReference type="Proteomes" id="UP001146351">
    <property type="component" value="Unassembled WGS sequence"/>
</dbReference>